<gene>
    <name evidence="1" type="ORF">L6164_004801</name>
</gene>
<keyword evidence="2" id="KW-1185">Reference proteome</keyword>
<comment type="caution">
    <text evidence="1">The sequence shown here is derived from an EMBL/GenBank/DDBJ whole genome shotgun (WGS) entry which is preliminary data.</text>
</comment>
<evidence type="ECO:0000313" key="1">
    <source>
        <dbReference type="EMBL" id="KAI4350336.1"/>
    </source>
</evidence>
<reference evidence="1 2" key="1">
    <citation type="journal article" date="2022" name="DNA Res.">
        <title>Chromosomal-level genome assembly of the orchid tree Bauhinia variegata (Leguminosae; Cercidoideae) supports the allotetraploid origin hypothesis of Bauhinia.</title>
        <authorList>
            <person name="Zhong Y."/>
            <person name="Chen Y."/>
            <person name="Zheng D."/>
            <person name="Pang J."/>
            <person name="Liu Y."/>
            <person name="Luo S."/>
            <person name="Meng S."/>
            <person name="Qian L."/>
            <person name="Wei D."/>
            <person name="Dai S."/>
            <person name="Zhou R."/>
        </authorList>
    </citation>
    <scope>NUCLEOTIDE SEQUENCE [LARGE SCALE GENOMIC DNA]</scope>
    <source>
        <strain evidence="1">BV-YZ2020</strain>
    </source>
</reference>
<protein>
    <submittedName>
        <fullName evidence="1">Uncharacterized protein</fullName>
    </submittedName>
</protein>
<evidence type="ECO:0000313" key="2">
    <source>
        <dbReference type="Proteomes" id="UP000828941"/>
    </source>
</evidence>
<accession>A0ACB9PPF2</accession>
<name>A0ACB9PPF2_BAUVA</name>
<organism evidence="1 2">
    <name type="scientific">Bauhinia variegata</name>
    <name type="common">Purple orchid tree</name>
    <name type="synonym">Phanera variegata</name>
    <dbReference type="NCBI Taxonomy" id="167791"/>
    <lineage>
        <taxon>Eukaryota</taxon>
        <taxon>Viridiplantae</taxon>
        <taxon>Streptophyta</taxon>
        <taxon>Embryophyta</taxon>
        <taxon>Tracheophyta</taxon>
        <taxon>Spermatophyta</taxon>
        <taxon>Magnoliopsida</taxon>
        <taxon>eudicotyledons</taxon>
        <taxon>Gunneridae</taxon>
        <taxon>Pentapetalae</taxon>
        <taxon>rosids</taxon>
        <taxon>fabids</taxon>
        <taxon>Fabales</taxon>
        <taxon>Fabaceae</taxon>
        <taxon>Cercidoideae</taxon>
        <taxon>Cercideae</taxon>
        <taxon>Bauhiniinae</taxon>
        <taxon>Bauhinia</taxon>
    </lineage>
</organism>
<sequence>MPLFPRFVVDFSLGKSLRCIVWCVVMIADQSSFQCCFLLDSSLWLMYHAGICQWLLKLVCVHDKDGEDDDLIVA</sequence>
<proteinExistence type="predicted"/>
<dbReference type="EMBL" id="CM039428">
    <property type="protein sequence ID" value="KAI4350336.1"/>
    <property type="molecule type" value="Genomic_DNA"/>
</dbReference>
<dbReference type="Proteomes" id="UP000828941">
    <property type="component" value="Chromosome 3"/>
</dbReference>